<evidence type="ECO:0000313" key="9">
    <source>
        <dbReference type="EMBL" id="RGJ04607.1"/>
    </source>
</evidence>
<feature type="transmembrane region" description="Helical" evidence="8">
    <location>
        <begin position="32"/>
        <end position="49"/>
    </location>
</feature>
<keyword evidence="7 8" id="KW-0472">Membrane</keyword>
<evidence type="ECO:0008006" key="11">
    <source>
        <dbReference type="Google" id="ProtNLM"/>
    </source>
</evidence>
<keyword evidence="2" id="KW-0673">Quorum sensing</keyword>
<evidence type="ECO:0000256" key="5">
    <source>
        <dbReference type="ARBA" id="ARBA00022801"/>
    </source>
</evidence>
<evidence type="ECO:0000256" key="2">
    <source>
        <dbReference type="ARBA" id="ARBA00022654"/>
    </source>
</evidence>
<sequence>MGMGWQCMVFMLTSIPIRSYAGGYHAQTPARCYLFSILIVIVSLLGLKYMELDFWVFLFIMAVSSGIIFFVVPLESSNKPLSETELCIYRRRTRLGLVIVLVFMAVLYQFKP</sequence>
<dbReference type="GO" id="GO:0008233">
    <property type="term" value="F:peptidase activity"/>
    <property type="evidence" value="ECO:0007669"/>
    <property type="project" value="UniProtKB-KW"/>
</dbReference>
<dbReference type="Pfam" id="PF04647">
    <property type="entry name" value="AgrB"/>
    <property type="match status" value="1"/>
</dbReference>
<evidence type="ECO:0000256" key="7">
    <source>
        <dbReference type="ARBA" id="ARBA00023136"/>
    </source>
</evidence>
<feature type="transmembrane region" description="Helical" evidence="8">
    <location>
        <begin position="55"/>
        <end position="74"/>
    </location>
</feature>
<keyword evidence="5" id="KW-0378">Hydrolase</keyword>
<evidence type="ECO:0000256" key="3">
    <source>
        <dbReference type="ARBA" id="ARBA00022670"/>
    </source>
</evidence>
<dbReference type="AlphaFoldDB" id="A0A374P767"/>
<evidence type="ECO:0000256" key="4">
    <source>
        <dbReference type="ARBA" id="ARBA00022692"/>
    </source>
</evidence>
<evidence type="ECO:0000313" key="10">
    <source>
        <dbReference type="Proteomes" id="UP000263014"/>
    </source>
</evidence>
<feature type="transmembrane region" description="Helical" evidence="8">
    <location>
        <begin position="95"/>
        <end position="110"/>
    </location>
</feature>
<dbReference type="GO" id="GO:0006508">
    <property type="term" value="P:proteolysis"/>
    <property type="evidence" value="ECO:0007669"/>
    <property type="project" value="UniProtKB-KW"/>
</dbReference>
<protein>
    <recommendedName>
        <fullName evidence="11">Accessory gene regulator B</fullName>
    </recommendedName>
</protein>
<evidence type="ECO:0000256" key="8">
    <source>
        <dbReference type="SAM" id="Phobius"/>
    </source>
</evidence>
<dbReference type="GO" id="GO:0009372">
    <property type="term" value="P:quorum sensing"/>
    <property type="evidence" value="ECO:0007669"/>
    <property type="project" value="UniProtKB-KW"/>
</dbReference>
<keyword evidence="3" id="KW-0645">Protease</keyword>
<name>A0A374P767_9FIRM</name>
<accession>A0A374P767</accession>
<organism evidence="9 10">
    <name type="scientific">Hungatella hathewayi</name>
    <dbReference type="NCBI Taxonomy" id="154046"/>
    <lineage>
        <taxon>Bacteria</taxon>
        <taxon>Bacillati</taxon>
        <taxon>Bacillota</taxon>
        <taxon>Clostridia</taxon>
        <taxon>Lachnospirales</taxon>
        <taxon>Lachnospiraceae</taxon>
        <taxon>Hungatella</taxon>
    </lineage>
</organism>
<dbReference type="Proteomes" id="UP000263014">
    <property type="component" value="Unassembled WGS sequence"/>
</dbReference>
<dbReference type="RefSeq" id="WP_118090431.1">
    <property type="nucleotide sequence ID" value="NZ_QSON01000005.1"/>
</dbReference>
<comment type="caution">
    <text evidence="9">The sequence shown here is derived from an EMBL/GenBank/DDBJ whole genome shotgun (WGS) entry which is preliminary data.</text>
</comment>
<keyword evidence="1" id="KW-1003">Cell membrane</keyword>
<gene>
    <name evidence="9" type="ORF">DXD79_11775</name>
</gene>
<keyword evidence="6 8" id="KW-1133">Transmembrane helix</keyword>
<evidence type="ECO:0000256" key="1">
    <source>
        <dbReference type="ARBA" id="ARBA00022475"/>
    </source>
</evidence>
<keyword evidence="4 8" id="KW-0812">Transmembrane</keyword>
<dbReference type="GO" id="GO:0016020">
    <property type="term" value="C:membrane"/>
    <property type="evidence" value="ECO:0007669"/>
    <property type="project" value="InterPro"/>
</dbReference>
<evidence type="ECO:0000256" key="6">
    <source>
        <dbReference type="ARBA" id="ARBA00022989"/>
    </source>
</evidence>
<dbReference type="EMBL" id="QSON01000005">
    <property type="protein sequence ID" value="RGJ04607.1"/>
    <property type="molecule type" value="Genomic_DNA"/>
</dbReference>
<dbReference type="InterPro" id="IPR006741">
    <property type="entry name" value="AgrB"/>
</dbReference>
<proteinExistence type="predicted"/>
<reference evidence="9 10" key="1">
    <citation type="submission" date="2018-08" db="EMBL/GenBank/DDBJ databases">
        <title>A genome reference for cultivated species of the human gut microbiota.</title>
        <authorList>
            <person name="Zou Y."/>
            <person name="Xue W."/>
            <person name="Luo G."/>
        </authorList>
    </citation>
    <scope>NUCLEOTIDE SEQUENCE [LARGE SCALE GENOMIC DNA]</scope>
    <source>
        <strain evidence="9 10">TM09-12</strain>
    </source>
</reference>